<gene>
    <name evidence="7" type="ORF">M8006_18075</name>
</gene>
<evidence type="ECO:0000256" key="3">
    <source>
        <dbReference type="ARBA" id="ARBA00022578"/>
    </source>
</evidence>
<dbReference type="PANTHER" id="PTHR33217:SF9">
    <property type="entry name" value="MUTATOR FAMILY TRANSPOSASE"/>
    <property type="match status" value="1"/>
</dbReference>
<dbReference type="PANTHER" id="PTHR33217">
    <property type="entry name" value="TRANSPOSASE FOR INSERTION SEQUENCE ELEMENT IS1081"/>
    <property type="match status" value="1"/>
</dbReference>
<evidence type="ECO:0000313" key="7">
    <source>
        <dbReference type="EMBL" id="MCL7931840.1"/>
    </source>
</evidence>
<keyword evidence="8" id="KW-1185">Reference proteome</keyword>
<dbReference type="Proteomes" id="UP001165308">
    <property type="component" value="Unassembled WGS sequence"/>
</dbReference>
<keyword evidence="5 6" id="KW-0233">DNA recombination</keyword>
<accession>A0ABT0SVI8</accession>
<keyword evidence="4 6" id="KW-0238">DNA-binding</keyword>
<evidence type="ECO:0000256" key="5">
    <source>
        <dbReference type="ARBA" id="ARBA00023172"/>
    </source>
</evidence>
<keyword evidence="3 6" id="KW-0815">Transposition</keyword>
<comment type="function">
    <text evidence="1 6">Required for the transposition of the insertion element.</text>
</comment>
<feature type="non-terminal residue" evidence="7">
    <location>
        <position position="81"/>
    </location>
</feature>
<comment type="caution">
    <text evidence="7">The sequence shown here is derived from an EMBL/GenBank/DDBJ whole genome shotgun (WGS) entry which is preliminary data.</text>
</comment>
<reference evidence="7" key="1">
    <citation type="submission" date="2022-05" db="EMBL/GenBank/DDBJ databases">
        <title>Halomonas geminus sp. nov. and Halomonas llamarensis sp. nov. isolated from high-altitude salars of the Atacama Desert.</title>
        <authorList>
            <person name="Hintersatz C."/>
            <person name="Rojas L.A."/>
            <person name="Wei T.-S."/>
            <person name="Kutschke S."/>
            <person name="Lehmann F."/>
            <person name="Jain R."/>
            <person name="Pollmann K."/>
        </authorList>
    </citation>
    <scope>NUCLEOTIDE SEQUENCE</scope>
    <source>
        <strain evidence="7">ATCHA</strain>
    </source>
</reference>
<dbReference type="Pfam" id="PF00872">
    <property type="entry name" value="Transposase_mut"/>
    <property type="match status" value="1"/>
</dbReference>
<evidence type="ECO:0000256" key="4">
    <source>
        <dbReference type="ARBA" id="ARBA00023125"/>
    </source>
</evidence>
<name>A0ABT0SVI8_9GAMM</name>
<keyword evidence="6" id="KW-0814">Transposable element</keyword>
<evidence type="ECO:0000256" key="1">
    <source>
        <dbReference type="ARBA" id="ARBA00002190"/>
    </source>
</evidence>
<organism evidence="7 8">
    <name type="scientific">Halomonas llamarensis</name>
    <dbReference type="NCBI Taxonomy" id="2945104"/>
    <lineage>
        <taxon>Bacteria</taxon>
        <taxon>Pseudomonadati</taxon>
        <taxon>Pseudomonadota</taxon>
        <taxon>Gammaproteobacteria</taxon>
        <taxon>Oceanospirillales</taxon>
        <taxon>Halomonadaceae</taxon>
        <taxon>Halomonas</taxon>
    </lineage>
</organism>
<evidence type="ECO:0000313" key="8">
    <source>
        <dbReference type="Proteomes" id="UP001165308"/>
    </source>
</evidence>
<comment type="similarity">
    <text evidence="2 6">Belongs to the transposase mutator family.</text>
</comment>
<dbReference type="EMBL" id="JAMJPJ010000169">
    <property type="protein sequence ID" value="MCL7931840.1"/>
    <property type="molecule type" value="Genomic_DNA"/>
</dbReference>
<protein>
    <recommendedName>
        <fullName evidence="6">Mutator family transposase</fullName>
    </recommendedName>
</protein>
<dbReference type="InterPro" id="IPR001207">
    <property type="entry name" value="Transposase_mutator"/>
</dbReference>
<proteinExistence type="inferred from homology"/>
<feature type="non-terminal residue" evidence="7">
    <location>
        <position position="1"/>
    </location>
</feature>
<dbReference type="RefSeq" id="WP_250084623.1">
    <property type="nucleotide sequence ID" value="NZ_JAMJPJ010000169.1"/>
</dbReference>
<evidence type="ECO:0000256" key="6">
    <source>
        <dbReference type="RuleBase" id="RU365089"/>
    </source>
</evidence>
<dbReference type="PROSITE" id="PS01007">
    <property type="entry name" value="TRANSPOSASE_MUTATOR"/>
    <property type="match status" value="1"/>
</dbReference>
<evidence type="ECO:0000256" key="2">
    <source>
        <dbReference type="ARBA" id="ARBA00010961"/>
    </source>
</evidence>
<sequence length="81" mass="9130">DGRRESEASWTELLTGLRERGLTNAPKLAIGDGAMGFWSALSKVYPETDHQRCWVHKTANVLNKLPKSVQSKVKADLHEIW</sequence>